<gene>
    <name evidence="7" type="ORF">BSAL_76205</name>
</gene>
<evidence type="ECO:0000256" key="4">
    <source>
        <dbReference type="ARBA" id="ARBA00035656"/>
    </source>
</evidence>
<comment type="similarity">
    <text evidence="4">Belongs to the CFAP96 family.</text>
</comment>
<keyword evidence="2" id="KW-0963">Cytoplasm</keyword>
<evidence type="ECO:0000256" key="2">
    <source>
        <dbReference type="ARBA" id="ARBA00022490"/>
    </source>
</evidence>
<dbReference type="OrthoDB" id="283553at2759"/>
<dbReference type="AlphaFoldDB" id="A0A0S4IYY4"/>
<sequence>MFSPPVFITIGDEYDKRDRLPERYKGKNLKTNPPKKGSQNDALFQKQFLSLSQGDKYIDPGLYEKRARLESEKKKVTPQGFKYTNPPHKPGGSGTYFGTFQEAAPPKHEPEFAVVKKGEKPEDAKAHLKNFVTNPTRKGTYGVPGTTIGHGDEYRYVSDPFDGAKRREVLAGKESSKKIVGPAFKSSCRKVDFFDETNHGVSKVFSIDKPLPAKRPNTEGKHVPLAKAWRPGGTLVADITKYPEYQEDPYEAKEKAVREARKAEKVTVAWKPIGGPKTLNTRPIKFNPGE</sequence>
<dbReference type="VEuPathDB" id="TriTrypDB:BSAL_76205"/>
<dbReference type="PANTHER" id="PTHR31144:SF1">
    <property type="entry name" value="UPF0602 PROTEIN C4ORF47"/>
    <property type="match status" value="1"/>
</dbReference>
<reference evidence="8" key="1">
    <citation type="submission" date="2015-09" db="EMBL/GenBank/DDBJ databases">
        <authorList>
            <consortium name="Pathogen Informatics"/>
        </authorList>
    </citation>
    <scope>NUCLEOTIDE SEQUENCE [LARGE SCALE GENOMIC DNA]</scope>
    <source>
        <strain evidence="8">Lake Konstanz</strain>
    </source>
</reference>
<evidence type="ECO:0000256" key="3">
    <source>
        <dbReference type="ARBA" id="ARBA00023212"/>
    </source>
</evidence>
<evidence type="ECO:0000256" key="6">
    <source>
        <dbReference type="SAM" id="MobiDB-lite"/>
    </source>
</evidence>
<organism evidence="7 8">
    <name type="scientific">Bodo saltans</name>
    <name type="common">Flagellated protozoan</name>
    <dbReference type="NCBI Taxonomy" id="75058"/>
    <lineage>
        <taxon>Eukaryota</taxon>
        <taxon>Discoba</taxon>
        <taxon>Euglenozoa</taxon>
        <taxon>Kinetoplastea</taxon>
        <taxon>Metakinetoplastina</taxon>
        <taxon>Eubodonida</taxon>
        <taxon>Bodonidae</taxon>
        <taxon>Bodo</taxon>
    </lineage>
</organism>
<evidence type="ECO:0000256" key="5">
    <source>
        <dbReference type="ARBA" id="ARBA00035693"/>
    </source>
</evidence>
<dbReference type="GO" id="GO:0005881">
    <property type="term" value="C:cytoplasmic microtubule"/>
    <property type="evidence" value="ECO:0007669"/>
    <property type="project" value="TreeGrafter"/>
</dbReference>
<feature type="region of interest" description="Disordered" evidence="6">
    <location>
        <begin position="19"/>
        <end position="40"/>
    </location>
</feature>
<evidence type="ECO:0000313" key="8">
    <source>
        <dbReference type="Proteomes" id="UP000051952"/>
    </source>
</evidence>
<keyword evidence="8" id="KW-1185">Reference proteome</keyword>
<accession>A0A0S4IYY4</accession>
<dbReference type="Proteomes" id="UP000051952">
    <property type="component" value="Unassembled WGS sequence"/>
</dbReference>
<dbReference type="Pfam" id="PF15239">
    <property type="entry name" value="CFAP96-like"/>
    <property type="match status" value="1"/>
</dbReference>
<comment type="subcellular location">
    <subcellularLocation>
        <location evidence="1">Cytoplasm</location>
        <location evidence="1">Cytoskeleton</location>
        <location evidence="1">Microtubule organizing center</location>
        <location evidence="1">Centrosome</location>
    </subcellularLocation>
</comment>
<dbReference type="PANTHER" id="PTHR31144">
    <property type="entry name" value="UPF0602 PROTEIN C4ORF47"/>
    <property type="match status" value="1"/>
</dbReference>
<name>A0A0S4IYY4_BODSA</name>
<dbReference type="InterPro" id="IPR029358">
    <property type="entry name" value="CFAP96"/>
</dbReference>
<protein>
    <recommendedName>
        <fullName evidence="5">Cilia-and flagella-associated protein 96</fullName>
    </recommendedName>
</protein>
<dbReference type="EMBL" id="CYKH01000712">
    <property type="protein sequence ID" value="CUG23789.1"/>
    <property type="molecule type" value="Genomic_DNA"/>
</dbReference>
<feature type="region of interest" description="Disordered" evidence="6">
    <location>
        <begin position="71"/>
        <end position="102"/>
    </location>
</feature>
<dbReference type="OMA" id="YMMEEAK"/>
<evidence type="ECO:0000313" key="7">
    <source>
        <dbReference type="EMBL" id="CUG23789.1"/>
    </source>
</evidence>
<dbReference type="GO" id="GO:0005813">
    <property type="term" value="C:centrosome"/>
    <property type="evidence" value="ECO:0007669"/>
    <property type="project" value="UniProtKB-SubCell"/>
</dbReference>
<evidence type="ECO:0000256" key="1">
    <source>
        <dbReference type="ARBA" id="ARBA00004300"/>
    </source>
</evidence>
<keyword evidence="3" id="KW-0206">Cytoskeleton</keyword>
<proteinExistence type="inferred from homology"/>